<accession>A0A512B314</accession>
<dbReference type="AlphaFoldDB" id="A0A512B314"/>
<dbReference type="SUPFAM" id="SSF51445">
    <property type="entry name" value="(Trans)glycosidases"/>
    <property type="match status" value="1"/>
</dbReference>
<dbReference type="Proteomes" id="UP000321532">
    <property type="component" value="Unassembled WGS sequence"/>
</dbReference>
<dbReference type="RefSeq" id="WP_246151199.1">
    <property type="nucleotide sequence ID" value="NZ_BJYS01000035.1"/>
</dbReference>
<organism evidence="1 2">
    <name type="scientific">Adhaeribacter aerolatus</name>
    <dbReference type="NCBI Taxonomy" id="670289"/>
    <lineage>
        <taxon>Bacteria</taxon>
        <taxon>Pseudomonadati</taxon>
        <taxon>Bacteroidota</taxon>
        <taxon>Cytophagia</taxon>
        <taxon>Cytophagales</taxon>
        <taxon>Hymenobacteraceae</taxon>
        <taxon>Adhaeribacter</taxon>
    </lineage>
</organism>
<evidence type="ECO:0008006" key="3">
    <source>
        <dbReference type="Google" id="ProtNLM"/>
    </source>
</evidence>
<keyword evidence="2" id="KW-1185">Reference proteome</keyword>
<reference evidence="1 2" key="1">
    <citation type="submission" date="2019-07" db="EMBL/GenBank/DDBJ databases">
        <title>Whole genome shotgun sequence of Adhaeribacter aerolatus NBRC 106133.</title>
        <authorList>
            <person name="Hosoyama A."/>
            <person name="Uohara A."/>
            <person name="Ohji S."/>
            <person name="Ichikawa N."/>
        </authorList>
    </citation>
    <scope>NUCLEOTIDE SEQUENCE [LARGE SCALE GENOMIC DNA]</scope>
    <source>
        <strain evidence="1 2">NBRC 106133</strain>
    </source>
</reference>
<dbReference type="EMBL" id="BJYS01000035">
    <property type="protein sequence ID" value="GEO06352.1"/>
    <property type="molecule type" value="Genomic_DNA"/>
</dbReference>
<proteinExistence type="predicted"/>
<dbReference type="Gene3D" id="3.20.20.80">
    <property type="entry name" value="Glycosidases"/>
    <property type="match status" value="1"/>
</dbReference>
<name>A0A512B314_9BACT</name>
<protein>
    <recommendedName>
        <fullName evidence="3">Glycoside hydrolase family 5 domain-containing protein</fullName>
    </recommendedName>
</protein>
<comment type="caution">
    <text evidence="1">The sequence shown here is derived from an EMBL/GenBank/DDBJ whole genome shotgun (WGS) entry which is preliminary data.</text>
</comment>
<evidence type="ECO:0000313" key="2">
    <source>
        <dbReference type="Proteomes" id="UP000321532"/>
    </source>
</evidence>
<evidence type="ECO:0000313" key="1">
    <source>
        <dbReference type="EMBL" id="GEO06352.1"/>
    </source>
</evidence>
<sequence>MLLKDLEPGYAVVKEELEKKQAGLPWIQVSPDSPYFITEEGTPWTPIGQNDAITWPEFAGLFRRKNMAAVEEHLVYLAAHGVTCLRFMLEYCQTENRYIERPVGKFQPNMVKLWDDLFALCEKHGLRILLTPYDTFWMWIRWKHHPYNKAQGGPCKSRSKWVLCPDTLAAIKGRLTFAAKRWGGSGALFAWDIWNEIHPAHAGNSTDGFYNFINELSTHLRETETRLYGKTHLQTVSLFGPVLQEHPDVADVIFRHPQLDFATTHFYDAKTINHPKDTIAPAICTGALIREAIDHIQKPKPFFDSEHGPIHAFKDLHRTLPAPFDDEYFRHIQWAHLASGGAGGGMRWPNRHPHTLTPGMRVAQQHLAGFMRYINWVNFRRNNLNHEIQVSSPALAVFGCGDTRQAIVWLLRKEKLKIGMVAKPSNPEKVEIKIPGLEAGNYMVYFWNTSQGIETRRQLVENNNADYLTLLEVEIEADIALAVVKI</sequence>
<gene>
    <name evidence="1" type="ORF">AAE02nite_40160</name>
</gene>
<dbReference type="InterPro" id="IPR017853">
    <property type="entry name" value="GH"/>
</dbReference>